<evidence type="ECO:0000256" key="1">
    <source>
        <dbReference type="SAM" id="Phobius"/>
    </source>
</evidence>
<protein>
    <recommendedName>
        <fullName evidence="2">SPOR domain-containing protein</fullName>
    </recommendedName>
</protein>
<organism evidence="3 4">
    <name type="scientific">Leucothrix pacifica</name>
    <dbReference type="NCBI Taxonomy" id="1247513"/>
    <lineage>
        <taxon>Bacteria</taxon>
        <taxon>Pseudomonadati</taxon>
        <taxon>Pseudomonadota</taxon>
        <taxon>Gammaproteobacteria</taxon>
        <taxon>Thiotrichales</taxon>
        <taxon>Thiotrichaceae</taxon>
        <taxon>Leucothrix</taxon>
    </lineage>
</organism>
<dbReference type="InterPro" id="IPR007730">
    <property type="entry name" value="SPOR-like_dom"/>
</dbReference>
<keyword evidence="1" id="KW-0812">Transmembrane</keyword>
<evidence type="ECO:0000259" key="2">
    <source>
        <dbReference type="PROSITE" id="PS51724"/>
    </source>
</evidence>
<proteinExistence type="predicted"/>
<keyword evidence="1" id="KW-1133">Transmembrane helix</keyword>
<dbReference type="InterPro" id="IPR036680">
    <property type="entry name" value="SPOR-like_sf"/>
</dbReference>
<dbReference type="GO" id="GO:0042834">
    <property type="term" value="F:peptidoglycan binding"/>
    <property type="evidence" value="ECO:0007669"/>
    <property type="project" value="InterPro"/>
</dbReference>
<dbReference type="AlphaFoldDB" id="A0A317CAG6"/>
<accession>A0A317CAG6</accession>
<dbReference type="EMBL" id="QGKM01000069">
    <property type="protein sequence ID" value="PWQ93062.1"/>
    <property type="molecule type" value="Genomic_DNA"/>
</dbReference>
<feature type="transmembrane region" description="Helical" evidence="1">
    <location>
        <begin position="6"/>
        <end position="26"/>
    </location>
</feature>
<dbReference type="Proteomes" id="UP000245539">
    <property type="component" value="Unassembled WGS sequence"/>
</dbReference>
<dbReference type="Gene3D" id="3.30.70.1070">
    <property type="entry name" value="Sporulation related repeat"/>
    <property type="match status" value="1"/>
</dbReference>
<dbReference type="RefSeq" id="WP_109839134.1">
    <property type="nucleotide sequence ID" value="NZ_QGKM01000069.1"/>
</dbReference>
<dbReference type="Pfam" id="PF05036">
    <property type="entry name" value="SPOR"/>
    <property type="match status" value="1"/>
</dbReference>
<sequence length="219" mass="24727">MRILIIALITLNILYFVGVYLFSVAFDRPPPLKEPGIPTIKLLSMNASGGAGSPSANQSAICFTVGPYSVEKTARLVANRIADEGFAVKISRQQTDRIQKYLVFLPQLASREAAEQVVADIKQNQIQQKQIKQYEIIDSGPYKNAIALGTFDDLDRARRHAEYVRFLGYDARYTEQRQRAYVYWIGYDEPFGESIPVEAWSKQVDPKVSVQKLPEACEF</sequence>
<keyword evidence="4" id="KW-1185">Reference proteome</keyword>
<dbReference type="SUPFAM" id="SSF110997">
    <property type="entry name" value="Sporulation related repeat"/>
    <property type="match status" value="1"/>
</dbReference>
<dbReference type="PROSITE" id="PS51724">
    <property type="entry name" value="SPOR"/>
    <property type="match status" value="1"/>
</dbReference>
<feature type="domain" description="SPOR" evidence="2">
    <location>
        <begin position="55"/>
        <end position="134"/>
    </location>
</feature>
<keyword evidence="1" id="KW-0472">Membrane</keyword>
<comment type="caution">
    <text evidence="3">The sequence shown here is derived from an EMBL/GenBank/DDBJ whole genome shotgun (WGS) entry which is preliminary data.</text>
</comment>
<reference evidence="3 4" key="1">
    <citation type="submission" date="2018-05" db="EMBL/GenBank/DDBJ databases">
        <title>Leucothrix arctica sp. nov., isolated from Arctic seawater.</title>
        <authorList>
            <person name="Choi A."/>
            <person name="Baek K."/>
        </authorList>
    </citation>
    <scope>NUCLEOTIDE SEQUENCE [LARGE SCALE GENOMIC DNA]</scope>
    <source>
        <strain evidence="3 4">JCM 18388</strain>
    </source>
</reference>
<evidence type="ECO:0000313" key="3">
    <source>
        <dbReference type="EMBL" id="PWQ93062.1"/>
    </source>
</evidence>
<evidence type="ECO:0000313" key="4">
    <source>
        <dbReference type="Proteomes" id="UP000245539"/>
    </source>
</evidence>
<dbReference type="OrthoDB" id="6193567at2"/>
<name>A0A317CAG6_9GAMM</name>
<gene>
    <name evidence="3" type="ORF">DKW60_18430</name>
</gene>